<keyword evidence="6" id="KW-0285">Flavoprotein</keyword>
<evidence type="ECO:0000256" key="4">
    <source>
        <dbReference type="ARBA" id="ARBA00010790"/>
    </source>
</evidence>
<dbReference type="Pfam" id="PF13450">
    <property type="entry name" value="NAD_binding_8"/>
    <property type="match status" value="1"/>
</dbReference>
<evidence type="ECO:0000256" key="7">
    <source>
        <dbReference type="ARBA" id="ARBA00022692"/>
    </source>
</evidence>
<dbReference type="Gene3D" id="3.50.50.60">
    <property type="entry name" value="FAD/NAD(P)-binding domain"/>
    <property type="match status" value="2"/>
</dbReference>
<keyword evidence="7" id="KW-0812">Transmembrane</keyword>
<comment type="catalytic activity">
    <reaction evidence="1 12">
        <text>a long-chain primary fatty alcohol + O2 = a long-chain fatty aldehyde + H2O2</text>
        <dbReference type="Rhea" id="RHEA:22756"/>
        <dbReference type="ChEBI" id="CHEBI:15379"/>
        <dbReference type="ChEBI" id="CHEBI:16240"/>
        <dbReference type="ChEBI" id="CHEBI:17176"/>
        <dbReference type="ChEBI" id="CHEBI:77396"/>
        <dbReference type="EC" id="1.1.3.20"/>
    </reaction>
</comment>
<name>A0A6A6PD74_9PEZI</name>
<dbReference type="PANTHER" id="PTHR46056:SF12">
    <property type="entry name" value="LONG-CHAIN-ALCOHOL OXIDASE"/>
    <property type="match status" value="1"/>
</dbReference>
<dbReference type="SUPFAM" id="SSF51905">
    <property type="entry name" value="FAD/NAD(P)-binding domain"/>
    <property type="match status" value="1"/>
</dbReference>
<evidence type="ECO:0000313" key="16">
    <source>
        <dbReference type="EMBL" id="KAF2461906.1"/>
    </source>
</evidence>
<dbReference type="PANTHER" id="PTHR46056">
    <property type="entry name" value="LONG-CHAIN-ALCOHOL OXIDASE"/>
    <property type="match status" value="1"/>
</dbReference>
<keyword evidence="11" id="KW-0472">Membrane</keyword>
<evidence type="ECO:0000256" key="9">
    <source>
        <dbReference type="ARBA" id="ARBA00022989"/>
    </source>
</evidence>
<comment type="function">
    <text evidence="2">Long-chain fatty alcohol oxidase involved in the omega-oxidation pathway of lipid degradation.</text>
</comment>
<dbReference type="EMBL" id="MU001670">
    <property type="protein sequence ID" value="KAF2461906.1"/>
    <property type="molecule type" value="Genomic_DNA"/>
</dbReference>
<keyword evidence="17" id="KW-1185">Reference proteome</keyword>
<dbReference type="GO" id="GO:0050660">
    <property type="term" value="F:flavin adenine dinucleotide binding"/>
    <property type="evidence" value="ECO:0007669"/>
    <property type="project" value="InterPro"/>
</dbReference>
<dbReference type="AlphaFoldDB" id="A0A6A6PD74"/>
<evidence type="ECO:0000256" key="12">
    <source>
        <dbReference type="PIRNR" id="PIRNR028937"/>
    </source>
</evidence>
<dbReference type="InterPro" id="IPR001763">
    <property type="entry name" value="Rhodanese-like_dom"/>
</dbReference>
<dbReference type="PROSITE" id="PS50206">
    <property type="entry name" value="RHODANESE_3"/>
    <property type="match status" value="1"/>
</dbReference>
<evidence type="ECO:0000256" key="10">
    <source>
        <dbReference type="ARBA" id="ARBA00023002"/>
    </source>
</evidence>
<keyword evidence="8" id="KW-0274">FAD</keyword>
<reference evidence="16" key="1">
    <citation type="journal article" date="2020" name="Stud. Mycol.">
        <title>101 Dothideomycetes genomes: a test case for predicting lifestyles and emergence of pathogens.</title>
        <authorList>
            <person name="Haridas S."/>
            <person name="Albert R."/>
            <person name="Binder M."/>
            <person name="Bloem J."/>
            <person name="Labutti K."/>
            <person name="Salamov A."/>
            <person name="Andreopoulos B."/>
            <person name="Baker S."/>
            <person name="Barry K."/>
            <person name="Bills G."/>
            <person name="Bluhm B."/>
            <person name="Cannon C."/>
            <person name="Castanera R."/>
            <person name="Culley D."/>
            <person name="Daum C."/>
            <person name="Ezra D."/>
            <person name="Gonzalez J."/>
            <person name="Henrissat B."/>
            <person name="Kuo A."/>
            <person name="Liang C."/>
            <person name="Lipzen A."/>
            <person name="Lutzoni F."/>
            <person name="Magnuson J."/>
            <person name="Mondo S."/>
            <person name="Nolan M."/>
            <person name="Ohm R."/>
            <person name="Pangilinan J."/>
            <person name="Park H.-J."/>
            <person name="Ramirez L."/>
            <person name="Alfaro M."/>
            <person name="Sun H."/>
            <person name="Tritt A."/>
            <person name="Yoshinaga Y."/>
            <person name="Zwiers L.-H."/>
            <person name="Turgeon B."/>
            <person name="Goodwin S."/>
            <person name="Spatafora J."/>
            <person name="Crous P."/>
            <person name="Grigoriev I."/>
        </authorList>
    </citation>
    <scope>NUCLEOTIDE SEQUENCE</scope>
    <source>
        <strain evidence="16">ATCC 16933</strain>
    </source>
</reference>
<protein>
    <recommendedName>
        <fullName evidence="5 12">Long-chain-alcohol oxidase</fullName>
        <ecNumber evidence="5 12">1.1.3.20</ecNumber>
    </recommendedName>
</protein>
<evidence type="ECO:0000256" key="14">
    <source>
        <dbReference type="SAM" id="MobiDB-lite"/>
    </source>
</evidence>
<dbReference type="PIRSF" id="PIRSF028937">
    <property type="entry name" value="Lg_Ch_AO"/>
    <property type="match status" value="1"/>
</dbReference>
<evidence type="ECO:0000313" key="17">
    <source>
        <dbReference type="Proteomes" id="UP000799766"/>
    </source>
</evidence>
<evidence type="ECO:0000256" key="6">
    <source>
        <dbReference type="ARBA" id="ARBA00022630"/>
    </source>
</evidence>
<dbReference type="InterPro" id="IPR012400">
    <property type="entry name" value="Long_Oxdase"/>
</dbReference>
<accession>A0A6A6PD74</accession>
<dbReference type="Proteomes" id="UP000799766">
    <property type="component" value="Unassembled WGS sequence"/>
</dbReference>
<sequence>MDKVPSVTTSAPAPSPLPPLSTADPLTAEQWRTFLAIADAVVPSIVSEGDPSSTIPVMATGFDDVVGTLARGMPKSAGADAANDQDRTALARDYLAESASSNPGFKPTAWRMLAQMPADARKQLTGVLNLLNSRPGSLLFTGYATPIADQPVHVREAIVQSWNNARLQLFRQLGRSFSVLSKVCWLKSSQTLNRIVDCPDVPVDRRLEKSFDFEFIQIPANQGSAPEVLETDVVIVGSGCGGAVCAKNLAEAGHKVIVVDKGYHWSTDHFPMGPSEALEHLHMEGGSLLSEDNCAFTWAGQAWGGGGVINWAVCLQTQGFVRKEWAEKDGLPFFTSAEYQSCLDRVCNYMGASTEGINHNKANAYLLEGARKLGWAHNPCPINSGARPHWCGYCGYGCSSSIKQGTVVTWLPDAARAGAKFIEGFDVEKMLFEDRNGMKTAVGVQGTWTQRTPNTTPSPDAAKRPVIIKASRVILSAGTMQSPLVLLRSGINNPQLGRNLHIHPVIFMIGVYDEDVKSWEGPIVTAVVQEFENLDGKGHGAKIENMFMVPNSFLGVPLWTGGLDHKMVVAKLPKMIAYFSLCRDRDGGQVYPDPADGRTRFRYTTSTFDREHILQGLIGAAKIHYVNGAREIICPIPGLPVFRRDDAAASSGPDANTDAGDPGINDPAFQAWLGQLRARGLPHGDTFFGSAHQMGTCRMSATPRRGVVDPHGKVWGTDGLFVADASVFPSASGVNPMVTNMAISDWISRGVSKGIGRAKAAGNVVASL</sequence>
<comment type="subcellular location">
    <subcellularLocation>
        <location evidence="3">Membrane</location>
    </subcellularLocation>
</comment>
<dbReference type="EC" id="1.1.3.20" evidence="5 12"/>
<evidence type="ECO:0000256" key="13">
    <source>
        <dbReference type="PIRSR" id="PIRSR028937-1"/>
    </source>
</evidence>
<evidence type="ECO:0000256" key="3">
    <source>
        <dbReference type="ARBA" id="ARBA00004370"/>
    </source>
</evidence>
<feature type="active site" description="Proton acceptor" evidence="13">
    <location>
        <position position="692"/>
    </location>
</feature>
<dbReference type="GO" id="GO:0016020">
    <property type="term" value="C:membrane"/>
    <property type="evidence" value="ECO:0007669"/>
    <property type="project" value="UniProtKB-SubCell"/>
</dbReference>
<proteinExistence type="inferred from homology"/>
<keyword evidence="10 12" id="KW-0560">Oxidoreductase</keyword>
<dbReference type="InterPro" id="IPR000172">
    <property type="entry name" value="GMC_OxRdtase_N"/>
</dbReference>
<dbReference type="OrthoDB" id="269227at2759"/>
<feature type="region of interest" description="Disordered" evidence="14">
    <location>
        <begin position="1"/>
        <end position="24"/>
    </location>
</feature>
<gene>
    <name evidence="16" type="ORF">BDY21DRAFT_329975</name>
</gene>
<organism evidence="16 17">
    <name type="scientific">Lineolata rhizophorae</name>
    <dbReference type="NCBI Taxonomy" id="578093"/>
    <lineage>
        <taxon>Eukaryota</taxon>
        <taxon>Fungi</taxon>
        <taxon>Dikarya</taxon>
        <taxon>Ascomycota</taxon>
        <taxon>Pezizomycotina</taxon>
        <taxon>Dothideomycetes</taxon>
        <taxon>Dothideomycetes incertae sedis</taxon>
        <taxon>Lineolatales</taxon>
        <taxon>Lineolataceae</taxon>
        <taxon>Lineolata</taxon>
    </lineage>
</organism>
<dbReference type="Pfam" id="PF05199">
    <property type="entry name" value="GMC_oxred_C"/>
    <property type="match status" value="1"/>
</dbReference>
<evidence type="ECO:0000259" key="15">
    <source>
        <dbReference type="PROSITE" id="PS50206"/>
    </source>
</evidence>
<keyword evidence="9" id="KW-1133">Transmembrane helix</keyword>
<dbReference type="InterPro" id="IPR007867">
    <property type="entry name" value="GMC_OxRtase_C"/>
</dbReference>
<evidence type="ECO:0000256" key="1">
    <source>
        <dbReference type="ARBA" id="ARBA00000920"/>
    </source>
</evidence>
<dbReference type="Pfam" id="PF00732">
    <property type="entry name" value="GMC_oxred_N"/>
    <property type="match status" value="1"/>
</dbReference>
<evidence type="ECO:0000256" key="11">
    <source>
        <dbReference type="ARBA" id="ARBA00023136"/>
    </source>
</evidence>
<evidence type="ECO:0000256" key="5">
    <source>
        <dbReference type="ARBA" id="ARBA00013125"/>
    </source>
</evidence>
<feature type="domain" description="Rhodanese" evidence="15">
    <location>
        <begin position="230"/>
        <end position="274"/>
    </location>
</feature>
<evidence type="ECO:0000256" key="2">
    <source>
        <dbReference type="ARBA" id="ARBA00003842"/>
    </source>
</evidence>
<feature type="compositionally biased region" description="Low complexity" evidence="14">
    <location>
        <begin position="1"/>
        <end position="12"/>
    </location>
</feature>
<dbReference type="GO" id="GO:0046577">
    <property type="term" value="F:long-chain-alcohol oxidase activity"/>
    <property type="evidence" value="ECO:0007669"/>
    <property type="project" value="UniProtKB-EC"/>
</dbReference>
<evidence type="ECO:0000256" key="8">
    <source>
        <dbReference type="ARBA" id="ARBA00022827"/>
    </source>
</evidence>
<dbReference type="InterPro" id="IPR036188">
    <property type="entry name" value="FAD/NAD-bd_sf"/>
</dbReference>
<comment type="similarity">
    <text evidence="4 12">Belongs to the GMC oxidoreductase family.</text>
</comment>